<dbReference type="GO" id="GO:0070336">
    <property type="term" value="F:flap-structured DNA binding"/>
    <property type="evidence" value="ECO:0007669"/>
    <property type="project" value="TreeGrafter"/>
</dbReference>
<evidence type="ECO:0000313" key="9">
    <source>
        <dbReference type="Proteomes" id="UP000002630"/>
    </source>
</evidence>
<dbReference type="InParanoid" id="D7FNK3"/>
<dbReference type="PANTHER" id="PTHR15749">
    <property type="entry name" value="FANCONI-ASSOCIATED NUCLEASE 1"/>
    <property type="match status" value="1"/>
</dbReference>
<feature type="region of interest" description="Disordered" evidence="6">
    <location>
        <begin position="247"/>
        <end position="279"/>
    </location>
</feature>
<dbReference type="AlphaFoldDB" id="D7FNK3"/>
<evidence type="ECO:0000256" key="5">
    <source>
        <dbReference type="RuleBase" id="RU365033"/>
    </source>
</evidence>
<keyword evidence="5" id="KW-0464">Manganese</keyword>
<reference evidence="8 9" key="1">
    <citation type="journal article" date="2010" name="Nature">
        <title>The Ectocarpus genome and the independent evolution of multicellularity in brown algae.</title>
        <authorList>
            <person name="Cock J.M."/>
            <person name="Sterck L."/>
            <person name="Rouze P."/>
            <person name="Scornet D."/>
            <person name="Allen A.E."/>
            <person name="Amoutzias G."/>
            <person name="Anthouard V."/>
            <person name="Artiguenave F."/>
            <person name="Aury J.M."/>
            <person name="Badger J.H."/>
            <person name="Beszteri B."/>
            <person name="Billiau K."/>
            <person name="Bonnet E."/>
            <person name="Bothwell J.H."/>
            <person name="Bowler C."/>
            <person name="Boyen C."/>
            <person name="Brownlee C."/>
            <person name="Carrano C.J."/>
            <person name="Charrier B."/>
            <person name="Cho G.Y."/>
            <person name="Coelho S.M."/>
            <person name="Collen J."/>
            <person name="Corre E."/>
            <person name="Da Silva C."/>
            <person name="Delage L."/>
            <person name="Delaroque N."/>
            <person name="Dittami S.M."/>
            <person name="Doulbeau S."/>
            <person name="Elias M."/>
            <person name="Farnham G."/>
            <person name="Gachon C.M."/>
            <person name="Gschloessl B."/>
            <person name="Heesch S."/>
            <person name="Jabbari K."/>
            <person name="Jubin C."/>
            <person name="Kawai H."/>
            <person name="Kimura K."/>
            <person name="Kloareg B."/>
            <person name="Kupper F.C."/>
            <person name="Lang D."/>
            <person name="Le Bail A."/>
            <person name="Leblanc C."/>
            <person name="Lerouge P."/>
            <person name="Lohr M."/>
            <person name="Lopez P.J."/>
            <person name="Martens C."/>
            <person name="Maumus F."/>
            <person name="Michel G."/>
            <person name="Miranda-Saavedra D."/>
            <person name="Morales J."/>
            <person name="Moreau H."/>
            <person name="Motomura T."/>
            <person name="Nagasato C."/>
            <person name="Napoli C.A."/>
            <person name="Nelson D.R."/>
            <person name="Nyvall-Collen P."/>
            <person name="Peters A.F."/>
            <person name="Pommier C."/>
            <person name="Potin P."/>
            <person name="Poulain J."/>
            <person name="Quesneville H."/>
            <person name="Read B."/>
            <person name="Rensing S.A."/>
            <person name="Ritter A."/>
            <person name="Rousvoal S."/>
            <person name="Samanta M."/>
            <person name="Samson G."/>
            <person name="Schroeder D.C."/>
            <person name="Segurens B."/>
            <person name="Strittmatter M."/>
            <person name="Tonon T."/>
            <person name="Tregear J.W."/>
            <person name="Valentin K."/>
            <person name="von Dassow P."/>
            <person name="Yamagishi T."/>
            <person name="Van de Peer Y."/>
            <person name="Wincker P."/>
        </authorList>
    </citation>
    <scope>NUCLEOTIDE SEQUENCE [LARGE SCALE GENOMIC DNA]</scope>
    <source>
        <strain evidence="9">Ec32 / CCAP1310/4</strain>
    </source>
</reference>
<dbReference type="EMBL" id="FN648291">
    <property type="protein sequence ID" value="CBJ26014.1"/>
    <property type="molecule type" value="Genomic_DNA"/>
</dbReference>
<proteinExistence type="inferred from homology"/>
<evidence type="ECO:0000256" key="6">
    <source>
        <dbReference type="SAM" id="MobiDB-lite"/>
    </source>
</evidence>
<gene>
    <name evidence="8" type="ORF">Esi_0018_0094</name>
</gene>
<dbReference type="GO" id="GO:0008409">
    <property type="term" value="F:5'-3' exonuclease activity"/>
    <property type="evidence" value="ECO:0007669"/>
    <property type="project" value="TreeGrafter"/>
</dbReference>
<dbReference type="eggNOG" id="KOG2143">
    <property type="taxonomic scope" value="Eukaryota"/>
</dbReference>
<evidence type="ECO:0000259" key="7">
    <source>
        <dbReference type="SMART" id="SM00990"/>
    </source>
</evidence>
<comment type="subcellular location">
    <subcellularLocation>
        <location evidence="5">Nucleus</location>
    </subcellularLocation>
</comment>
<keyword evidence="3 5" id="KW-0378">Hydrolase</keyword>
<sequence length="358" mass="37963">MSITGRRLNREIGAKSRFVGYGDGAACTVEALVLQHLSQREEGSWAGWHCEGSPLRSLWALLMWDVIFSPGVADVFQTPFQDAPLDLDFCPLFYLNRRTAVDTRLAELRAASAAELVALVGDAWLANAGTVCRGLNWDRSSVRHLQAIAAGLGGPAMAAILAALCLNHKHFGGGLPDLLLMRAVRTDTNAAAVAAAGEGRDGKIAKGKAAAEAAPPAFEAESEVSTVRFSGPAAFVSWLGIDSEVAFDVDGGDERPPPPPTDGGNGKRGKGVPMRPPPPPFKAADMAGLRLETWLLEVKGPSDRLSDRQTAWLRILDRGRALVGVCHVTEGAGGSHVATATTTTNAIKTKKFKREIRG</sequence>
<organism evidence="8 9">
    <name type="scientific">Ectocarpus siliculosus</name>
    <name type="common">Brown alga</name>
    <name type="synonym">Conferva siliculosa</name>
    <dbReference type="NCBI Taxonomy" id="2880"/>
    <lineage>
        <taxon>Eukaryota</taxon>
        <taxon>Sar</taxon>
        <taxon>Stramenopiles</taxon>
        <taxon>Ochrophyta</taxon>
        <taxon>PX clade</taxon>
        <taxon>Phaeophyceae</taxon>
        <taxon>Ectocarpales</taxon>
        <taxon>Ectocarpaceae</taxon>
        <taxon>Ectocarpus</taxon>
    </lineage>
</organism>
<comment type="catalytic activity">
    <reaction evidence="5">
        <text>Hydrolytically removes 5'-nucleotides successively from the 3'-hydroxy termini of 3'-hydroxy-terminated oligonucleotides.</text>
        <dbReference type="EC" id="3.1.4.1"/>
    </reaction>
</comment>
<comment type="function">
    <text evidence="5">Nuclease required for the repair of DNA interstrand cross-links (ICL). Acts as a 5'-3' exonuclease that anchors at a cut end of DNA and cleaves DNA successively at every third nucleotide, allowing to excise an ICL from one strand through flanking incisions.</text>
</comment>
<evidence type="ECO:0000256" key="1">
    <source>
        <dbReference type="ARBA" id="ARBA00022722"/>
    </source>
</evidence>
<dbReference type="GO" id="GO:0046872">
    <property type="term" value="F:metal ion binding"/>
    <property type="evidence" value="ECO:0007669"/>
    <property type="project" value="UniProtKB-KW"/>
</dbReference>
<dbReference type="GO" id="GO:0017108">
    <property type="term" value="F:5'-flap endonuclease activity"/>
    <property type="evidence" value="ECO:0007669"/>
    <property type="project" value="TreeGrafter"/>
</dbReference>
<evidence type="ECO:0000256" key="3">
    <source>
        <dbReference type="ARBA" id="ARBA00022801"/>
    </source>
</evidence>
<name>D7FNK3_ECTSI</name>
<keyword evidence="5" id="KW-0539">Nucleus</keyword>
<dbReference type="SMART" id="SM00990">
    <property type="entry name" value="VRR_NUC"/>
    <property type="match status" value="1"/>
</dbReference>
<dbReference type="STRING" id="2880.D7FNK3"/>
<comment type="cofactor">
    <cofactor evidence="5">
        <name>Mg(2+)</name>
        <dbReference type="ChEBI" id="CHEBI:18420"/>
    </cofactor>
    <cofactor evidence="5">
        <name>Mn(2+)</name>
        <dbReference type="ChEBI" id="CHEBI:29035"/>
    </cofactor>
</comment>
<dbReference type="PANTHER" id="PTHR15749:SF4">
    <property type="entry name" value="FANCONI-ASSOCIATED NUCLEASE 1"/>
    <property type="match status" value="1"/>
</dbReference>
<keyword evidence="1 5" id="KW-0540">Nuclease</keyword>
<evidence type="ECO:0000256" key="2">
    <source>
        <dbReference type="ARBA" id="ARBA00022723"/>
    </source>
</evidence>
<comment type="similarity">
    <text evidence="5">Belongs to the FAN1 family.</text>
</comment>
<dbReference type="EMBL" id="FN649727">
    <property type="protein sequence ID" value="CBJ26014.1"/>
    <property type="molecule type" value="Genomic_DNA"/>
</dbReference>
<protein>
    <recommendedName>
        <fullName evidence="5">Fanconi-associated nuclease</fullName>
        <ecNumber evidence="5">3.1.4.1</ecNumber>
    </recommendedName>
</protein>
<dbReference type="Pfam" id="PF08774">
    <property type="entry name" value="VRR_NUC"/>
    <property type="match status" value="2"/>
</dbReference>
<accession>D7FNK3</accession>
<evidence type="ECO:0000256" key="4">
    <source>
        <dbReference type="ARBA" id="ARBA00022842"/>
    </source>
</evidence>
<dbReference type="EC" id="3.1.4.1" evidence="5"/>
<keyword evidence="5" id="KW-0234">DNA repair</keyword>
<dbReference type="InterPro" id="IPR014883">
    <property type="entry name" value="VRR_NUC"/>
</dbReference>
<dbReference type="Proteomes" id="UP000002630">
    <property type="component" value="Linkage Group LG02"/>
</dbReference>
<dbReference type="GO" id="GO:0036297">
    <property type="term" value="P:interstrand cross-link repair"/>
    <property type="evidence" value="ECO:0007669"/>
    <property type="project" value="InterPro"/>
</dbReference>
<dbReference type="InterPro" id="IPR033315">
    <property type="entry name" value="Fan1-like"/>
</dbReference>
<feature type="domain" description="VRR-NUC" evidence="7">
    <location>
        <begin position="108"/>
        <end position="330"/>
    </location>
</feature>
<keyword evidence="9" id="KW-1185">Reference proteome</keyword>
<dbReference type="GO" id="GO:0005634">
    <property type="term" value="C:nucleus"/>
    <property type="evidence" value="ECO:0007669"/>
    <property type="project" value="UniProtKB-SubCell"/>
</dbReference>
<keyword evidence="5" id="KW-0227">DNA damage</keyword>
<evidence type="ECO:0000313" key="8">
    <source>
        <dbReference type="EMBL" id="CBJ26014.1"/>
    </source>
</evidence>
<keyword evidence="4 5" id="KW-0460">Magnesium</keyword>
<dbReference type="OrthoDB" id="76364at2759"/>
<dbReference type="GO" id="GO:0004528">
    <property type="term" value="F:phosphodiesterase I activity"/>
    <property type="evidence" value="ECO:0007669"/>
    <property type="project" value="UniProtKB-EC"/>
</dbReference>
<keyword evidence="2 5" id="KW-0479">Metal-binding</keyword>